<dbReference type="EC" id="2.7.7.41" evidence="6 18"/>
<keyword evidence="10 18" id="KW-0808">Transferase</keyword>
<evidence type="ECO:0000256" key="5">
    <source>
        <dbReference type="ARBA" id="ARBA00010185"/>
    </source>
</evidence>
<sequence length="268" mass="29560">MKQRIITAIIALIIFVPFVIIGGMPFQLLVYAMATIGFVELIRMGKISKYSIPSILGIGLVWLILMQESNTDLTPLAWFTKSEVIMLMVLLLLSYTVLVKNKFTFDHAGVVLLSAIYVGMGFYYLIEARVGPESTDALATILYVFLIIWATDTGAYFFGRAFGKRKLWPKISPNKTVEGALGGVFLAIVVGVIFQAIHPIEDSFLAISSVSLLASIFGQIGDLVESAFKRHYEVKDSGNVLPGHGGILDRFDSLLFVMPILHLVGFFN</sequence>
<comment type="catalytic activity">
    <reaction evidence="1 18">
        <text>a 1,2-diacyl-sn-glycero-3-phosphate + CTP + H(+) = a CDP-1,2-diacyl-sn-glycerol + diphosphate</text>
        <dbReference type="Rhea" id="RHEA:16229"/>
        <dbReference type="ChEBI" id="CHEBI:15378"/>
        <dbReference type="ChEBI" id="CHEBI:33019"/>
        <dbReference type="ChEBI" id="CHEBI:37563"/>
        <dbReference type="ChEBI" id="CHEBI:58332"/>
        <dbReference type="ChEBI" id="CHEBI:58608"/>
        <dbReference type="EC" id="2.7.7.41"/>
    </reaction>
</comment>
<dbReference type="PANTHER" id="PTHR46382">
    <property type="entry name" value="PHOSPHATIDATE CYTIDYLYLTRANSFERASE"/>
    <property type="match status" value="1"/>
</dbReference>
<dbReference type="GO" id="GO:0005886">
    <property type="term" value="C:plasma membrane"/>
    <property type="evidence" value="ECO:0007669"/>
    <property type="project" value="UniProtKB-SubCell"/>
</dbReference>
<feature type="transmembrane region" description="Helical" evidence="19">
    <location>
        <begin position="105"/>
        <end position="126"/>
    </location>
</feature>
<evidence type="ECO:0000256" key="9">
    <source>
        <dbReference type="ARBA" id="ARBA00022516"/>
    </source>
</evidence>
<evidence type="ECO:0000256" key="3">
    <source>
        <dbReference type="ARBA" id="ARBA00005119"/>
    </source>
</evidence>
<evidence type="ECO:0000256" key="7">
    <source>
        <dbReference type="ARBA" id="ARBA00019373"/>
    </source>
</evidence>
<dbReference type="InterPro" id="IPR000374">
    <property type="entry name" value="PC_trans"/>
</dbReference>
<dbReference type="RefSeq" id="WP_166529880.1">
    <property type="nucleotide sequence ID" value="NZ_BAAACY010000099.1"/>
</dbReference>
<reference evidence="20" key="1">
    <citation type="submission" date="2021-04" db="EMBL/GenBank/DDBJ databases">
        <title>Isolation and polyphasic classification of algal microorganism.</title>
        <authorList>
            <person name="Wang S."/>
        </authorList>
    </citation>
    <scope>NUCLEOTIDE SEQUENCE</scope>
    <source>
        <strain evidence="20">720a</strain>
    </source>
</reference>
<evidence type="ECO:0000256" key="13">
    <source>
        <dbReference type="ARBA" id="ARBA00022989"/>
    </source>
</evidence>
<evidence type="ECO:0000313" key="20">
    <source>
        <dbReference type="EMBL" id="MBR7794835.1"/>
    </source>
</evidence>
<keyword evidence="17" id="KW-1208">Phospholipid metabolism</keyword>
<dbReference type="Proteomes" id="UP000675284">
    <property type="component" value="Unassembled WGS sequence"/>
</dbReference>
<dbReference type="AlphaFoldDB" id="A0A941IB15"/>
<keyword evidence="8" id="KW-1003">Cell membrane</keyword>
<dbReference type="Pfam" id="PF01148">
    <property type="entry name" value="CTP_transf_1"/>
    <property type="match status" value="1"/>
</dbReference>
<comment type="pathway">
    <text evidence="4">Lipid metabolism.</text>
</comment>
<dbReference type="PANTHER" id="PTHR46382:SF1">
    <property type="entry name" value="PHOSPHATIDATE CYTIDYLYLTRANSFERASE"/>
    <property type="match status" value="1"/>
</dbReference>
<evidence type="ECO:0000256" key="2">
    <source>
        <dbReference type="ARBA" id="ARBA00004651"/>
    </source>
</evidence>
<keyword evidence="14" id="KW-0443">Lipid metabolism</keyword>
<name>A0A941IB15_9BACI</name>
<comment type="subcellular location">
    <subcellularLocation>
        <location evidence="2">Cell membrane</location>
        <topology evidence="2">Multi-pass membrane protein</topology>
    </subcellularLocation>
</comment>
<keyword evidence="12 18" id="KW-0548">Nucleotidyltransferase</keyword>
<evidence type="ECO:0000256" key="1">
    <source>
        <dbReference type="ARBA" id="ARBA00001698"/>
    </source>
</evidence>
<evidence type="ECO:0000313" key="21">
    <source>
        <dbReference type="Proteomes" id="UP000675284"/>
    </source>
</evidence>
<comment type="similarity">
    <text evidence="5 18">Belongs to the CDS family.</text>
</comment>
<feature type="transmembrane region" description="Helical" evidence="19">
    <location>
        <begin position="138"/>
        <end position="158"/>
    </location>
</feature>
<evidence type="ECO:0000256" key="19">
    <source>
        <dbReference type="SAM" id="Phobius"/>
    </source>
</evidence>
<evidence type="ECO:0000256" key="11">
    <source>
        <dbReference type="ARBA" id="ARBA00022692"/>
    </source>
</evidence>
<organism evidence="20 21">
    <name type="scientific">Virgibacillus salarius</name>
    <dbReference type="NCBI Taxonomy" id="447199"/>
    <lineage>
        <taxon>Bacteria</taxon>
        <taxon>Bacillati</taxon>
        <taxon>Bacillota</taxon>
        <taxon>Bacilli</taxon>
        <taxon>Bacillales</taxon>
        <taxon>Bacillaceae</taxon>
        <taxon>Virgibacillus</taxon>
    </lineage>
</organism>
<comment type="caution">
    <text evidence="20">The sequence shown here is derived from an EMBL/GenBank/DDBJ whole genome shotgun (WGS) entry which is preliminary data.</text>
</comment>
<dbReference type="GO" id="GO:0004605">
    <property type="term" value="F:phosphatidate cytidylyltransferase activity"/>
    <property type="evidence" value="ECO:0007669"/>
    <property type="project" value="UniProtKB-EC"/>
</dbReference>
<proteinExistence type="inferred from homology"/>
<evidence type="ECO:0000256" key="12">
    <source>
        <dbReference type="ARBA" id="ARBA00022695"/>
    </source>
</evidence>
<evidence type="ECO:0000256" key="10">
    <source>
        <dbReference type="ARBA" id="ARBA00022679"/>
    </source>
</evidence>
<keyword evidence="11 18" id="KW-0812">Transmembrane</keyword>
<evidence type="ECO:0000256" key="8">
    <source>
        <dbReference type="ARBA" id="ARBA00022475"/>
    </source>
</evidence>
<evidence type="ECO:0000256" key="15">
    <source>
        <dbReference type="ARBA" id="ARBA00023136"/>
    </source>
</evidence>
<keyword evidence="13 19" id="KW-1133">Transmembrane helix</keyword>
<gene>
    <name evidence="20" type="ORF">KCX74_02125</name>
</gene>
<feature type="transmembrane region" description="Helical" evidence="19">
    <location>
        <begin position="6"/>
        <end position="38"/>
    </location>
</feature>
<keyword evidence="9" id="KW-0444">Lipid biosynthesis</keyword>
<feature type="transmembrane region" description="Helical" evidence="19">
    <location>
        <begin position="50"/>
        <end position="66"/>
    </location>
</feature>
<feature type="transmembrane region" description="Helical" evidence="19">
    <location>
        <begin position="78"/>
        <end position="98"/>
    </location>
</feature>
<feature type="transmembrane region" description="Helical" evidence="19">
    <location>
        <begin position="179"/>
        <end position="197"/>
    </location>
</feature>
<keyword evidence="16" id="KW-0594">Phospholipid biosynthesis</keyword>
<keyword evidence="15 19" id="KW-0472">Membrane</keyword>
<dbReference type="GO" id="GO:0016024">
    <property type="term" value="P:CDP-diacylglycerol biosynthetic process"/>
    <property type="evidence" value="ECO:0007669"/>
    <property type="project" value="TreeGrafter"/>
</dbReference>
<evidence type="ECO:0000256" key="14">
    <source>
        <dbReference type="ARBA" id="ARBA00023098"/>
    </source>
</evidence>
<evidence type="ECO:0000256" key="6">
    <source>
        <dbReference type="ARBA" id="ARBA00012487"/>
    </source>
</evidence>
<evidence type="ECO:0000256" key="17">
    <source>
        <dbReference type="ARBA" id="ARBA00023264"/>
    </source>
</evidence>
<dbReference type="EMBL" id="JAGSOT010000004">
    <property type="protein sequence ID" value="MBR7794835.1"/>
    <property type="molecule type" value="Genomic_DNA"/>
</dbReference>
<accession>A0A941IB15</accession>
<evidence type="ECO:0000256" key="18">
    <source>
        <dbReference type="RuleBase" id="RU003938"/>
    </source>
</evidence>
<dbReference type="PROSITE" id="PS01315">
    <property type="entry name" value="CDS"/>
    <property type="match status" value="1"/>
</dbReference>
<evidence type="ECO:0000256" key="16">
    <source>
        <dbReference type="ARBA" id="ARBA00023209"/>
    </source>
</evidence>
<keyword evidence="21" id="KW-1185">Reference proteome</keyword>
<protein>
    <recommendedName>
        <fullName evidence="7 18">Phosphatidate cytidylyltransferase</fullName>
        <ecNumber evidence="6 18">2.7.7.41</ecNumber>
    </recommendedName>
</protein>
<evidence type="ECO:0000256" key="4">
    <source>
        <dbReference type="ARBA" id="ARBA00005189"/>
    </source>
</evidence>
<comment type="pathway">
    <text evidence="3 18">Phospholipid metabolism; CDP-diacylglycerol biosynthesis; CDP-diacylglycerol from sn-glycerol 3-phosphate: step 3/3.</text>
</comment>